<reference evidence="2" key="1">
    <citation type="submission" date="2022-06" db="EMBL/GenBank/DDBJ databases">
        <title>Genome Sequence of Candolleomyces eurysporus.</title>
        <authorList>
            <person name="Buettner E."/>
        </authorList>
    </citation>
    <scope>NUCLEOTIDE SEQUENCE</scope>
    <source>
        <strain evidence="2">VTCC 930004</strain>
    </source>
</reference>
<protein>
    <recommendedName>
        <fullName evidence="4">Nicotinamide N-methyltransferase</fullName>
    </recommendedName>
</protein>
<dbReference type="Proteomes" id="UP001140091">
    <property type="component" value="Unassembled WGS sequence"/>
</dbReference>
<dbReference type="PANTHER" id="PTHR14614:SF104">
    <property type="entry name" value="N-METHYLTRANSFERASE, PUTATIVE (AFU_ORTHOLOGUE AFUA_1G17750)-RELATED"/>
    <property type="match status" value="1"/>
</dbReference>
<dbReference type="OrthoDB" id="273771at2759"/>
<feature type="region of interest" description="Disordered" evidence="1">
    <location>
        <begin position="263"/>
        <end position="295"/>
    </location>
</feature>
<dbReference type="AlphaFoldDB" id="A0A9W8JPV0"/>
<sequence>MVQALSMEREETVDPEEILFDSLDAIFDLKPISVGSLGSSFVYRYDGIQGSRQYTPHTITLDTPDTKAANWHLHASAIWNNLSPLRVLELGASAGLPSILISKLFPDVSTTVTDYPDEALIGTLTSNVRRNDVTFNCRVVPYGWGTDPSPLLGGDGDGFDIIIAADTLWNPELHHILIDSLTKTLKRTSSSRIHLIAGLHTGRYTIQGAITCAQTMDLEIESILEREVDGSGQRPWCVYREGEDEKGRRRWVVWIKLKWASPTLPSSAAEDSESHAKENNYEKYISGQIRSETSP</sequence>
<dbReference type="CDD" id="cd02440">
    <property type="entry name" value="AdoMet_MTases"/>
    <property type="match status" value="1"/>
</dbReference>
<comment type="caution">
    <text evidence="2">The sequence shown here is derived from an EMBL/GenBank/DDBJ whole genome shotgun (WGS) entry which is preliminary data.</text>
</comment>
<organism evidence="2 3">
    <name type="scientific">Candolleomyces eurysporus</name>
    <dbReference type="NCBI Taxonomy" id="2828524"/>
    <lineage>
        <taxon>Eukaryota</taxon>
        <taxon>Fungi</taxon>
        <taxon>Dikarya</taxon>
        <taxon>Basidiomycota</taxon>
        <taxon>Agaricomycotina</taxon>
        <taxon>Agaricomycetes</taxon>
        <taxon>Agaricomycetidae</taxon>
        <taxon>Agaricales</taxon>
        <taxon>Agaricineae</taxon>
        <taxon>Psathyrellaceae</taxon>
        <taxon>Candolleomyces</taxon>
    </lineage>
</organism>
<dbReference type="EMBL" id="JANBPK010000709">
    <property type="protein sequence ID" value="KAJ2934773.1"/>
    <property type="molecule type" value="Genomic_DNA"/>
</dbReference>
<feature type="non-terminal residue" evidence="2">
    <location>
        <position position="1"/>
    </location>
</feature>
<proteinExistence type="predicted"/>
<name>A0A9W8JPV0_9AGAR</name>
<dbReference type="Gene3D" id="3.40.50.150">
    <property type="entry name" value="Vaccinia Virus protein VP39"/>
    <property type="match status" value="1"/>
</dbReference>
<evidence type="ECO:0008006" key="4">
    <source>
        <dbReference type="Google" id="ProtNLM"/>
    </source>
</evidence>
<dbReference type="InterPro" id="IPR029063">
    <property type="entry name" value="SAM-dependent_MTases_sf"/>
</dbReference>
<dbReference type="InterPro" id="IPR019410">
    <property type="entry name" value="Methyltransf_16"/>
</dbReference>
<evidence type="ECO:0000313" key="3">
    <source>
        <dbReference type="Proteomes" id="UP001140091"/>
    </source>
</evidence>
<dbReference type="SUPFAM" id="SSF53335">
    <property type="entry name" value="S-adenosyl-L-methionine-dependent methyltransferases"/>
    <property type="match status" value="1"/>
</dbReference>
<dbReference type="GO" id="GO:0008757">
    <property type="term" value="F:S-adenosylmethionine-dependent methyltransferase activity"/>
    <property type="evidence" value="ECO:0007669"/>
    <property type="project" value="UniProtKB-ARBA"/>
</dbReference>
<dbReference type="Pfam" id="PF10294">
    <property type="entry name" value="Methyltransf_16"/>
    <property type="match status" value="1"/>
</dbReference>
<dbReference type="GO" id="GO:0005737">
    <property type="term" value="C:cytoplasm"/>
    <property type="evidence" value="ECO:0007669"/>
    <property type="project" value="TreeGrafter"/>
</dbReference>
<keyword evidence="3" id="KW-1185">Reference proteome</keyword>
<evidence type="ECO:0000313" key="2">
    <source>
        <dbReference type="EMBL" id="KAJ2934773.1"/>
    </source>
</evidence>
<dbReference type="PANTHER" id="PTHR14614">
    <property type="entry name" value="HEPATOCELLULAR CARCINOMA-ASSOCIATED ANTIGEN"/>
    <property type="match status" value="1"/>
</dbReference>
<feature type="compositionally biased region" description="Basic and acidic residues" evidence="1">
    <location>
        <begin position="272"/>
        <end position="281"/>
    </location>
</feature>
<gene>
    <name evidence="2" type="ORF">H1R20_g2302</name>
</gene>
<accession>A0A9W8JPV0</accession>
<evidence type="ECO:0000256" key="1">
    <source>
        <dbReference type="SAM" id="MobiDB-lite"/>
    </source>
</evidence>